<dbReference type="Gene3D" id="3.40.190.150">
    <property type="entry name" value="Bordetella uptake gene, domain 1"/>
    <property type="match status" value="1"/>
</dbReference>
<accession>A0A5A7MK58</accession>
<evidence type="ECO:0000256" key="1">
    <source>
        <dbReference type="ARBA" id="ARBA00006987"/>
    </source>
</evidence>
<name>A0A5A7MK58_COMTE</name>
<dbReference type="RefSeq" id="WP_149357310.1">
    <property type="nucleotide sequence ID" value="NZ_BKBW01000024.1"/>
</dbReference>
<evidence type="ECO:0008006" key="4">
    <source>
        <dbReference type="Google" id="ProtNLM"/>
    </source>
</evidence>
<organism evidence="2 3">
    <name type="scientific">Comamonas testosteroni</name>
    <name type="common">Pseudomonas testosteroni</name>
    <dbReference type="NCBI Taxonomy" id="285"/>
    <lineage>
        <taxon>Bacteria</taxon>
        <taxon>Pseudomonadati</taxon>
        <taxon>Pseudomonadota</taxon>
        <taxon>Betaproteobacteria</taxon>
        <taxon>Burkholderiales</taxon>
        <taxon>Comamonadaceae</taxon>
        <taxon>Comamonas</taxon>
    </lineage>
</organism>
<sequence>MAYFVNVRMVVAASCIVAGVTGGSIARAQPYPSKPVTLVVPYSAGGPTDVVARTLGAAMSKSLGQTVIVENRTGAGGTIAAAYTARAKPDGYTFLIHHNGMATAPALYRKLNYKPLEDFEYVSQVIDVPMTLVGRKDLPAKDFKELMAYAKANGDKVNFAHAGLGAVSHLCSVLLRQAMGVDMTTVPFPGTGPAMNAVLGGQVDLLCDQTTSTTPYVKAGSVRLYGVTTNTRLKSLPNTPTLAEQGLSSFQIVVWHGIYAPKGTPKDAVEKFGAALKGAFKDPVVAQRLADLGAIVPSDDKLTPASLRSWLEQETQRYSPVIKAAGQFAD</sequence>
<dbReference type="PANTHER" id="PTHR42928">
    <property type="entry name" value="TRICARBOXYLATE-BINDING PROTEIN"/>
    <property type="match status" value="1"/>
</dbReference>
<dbReference type="SUPFAM" id="SSF53850">
    <property type="entry name" value="Periplasmic binding protein-like II"/>
    <property type="match status" value="1"/>
</dbReference>
<proteinExistence type="inferred from homology"/>
<evidence type="ECO:0000313" key="3">
    <source>
        <dbReference type="Proteomes" id="UP000323105"/>
    </source>
</evidence>
<dbReference type="PANTHER" id="PTHR42928:SF5">
    <property type="entry name" value="BLR1237 PROTEIN"/>
    <property type="match status" value="1"/>
</dbReference>
<comment type="similarity">
    <text evidence="1">Belongs to the UPF0065 (bug) family.</text>
</comment>
<dbReference type="InterPro" id="IPR005064">
    <property type="entry name" value="BUG"/>
</dbReference>
<dbReference type="Proteomes" id="UP000323105">
    <property type="component" value="Unassembled WGS sequence"/>
</dbReference>
<dbReference type="Pfam" id="PF03401">
    <property type="entry name" value="TctC"/>
    <property type="match status" value="1"/>
</dbReference>
<dbReference type="AlphaFoldDB" id="A0A5A7MK58"/>
<dbReference type="Gene3D" id="3.40.190.10">
    <property type="entry name" value="Periplasmic binding protein-like II"/>
    <property type="match status" value="1"/>
</dbReference>
<reference evidence="2 3" key="1">
    <citation type="journal article" date="2019" name="Microbiol. Resour. Announc.">
        <title>Draft Genome Sequence of Comamonas testosteroni TA441, a Bacterium That Has a Cryptic Phenol Degradation Gene Cluster.</title>
        <authorList>
            <person name="Arai H."/>
            <person name="Ishii M."/>
        </authorList>
    </citation>
    <scope>NUCLEOTIDE SEQUENCE [LARGE SCALE GENOMIC DNA]</scope>
    <source>
        <strain evidence="2 3">TA441</strain>
    </source>
</reference>
<dbReference type="PIRSF" id="PIRSF017082">
    <property type="entry name" value="YflP"/>
    <property type="match status" value="1"/>
</dbReference>
<dbReference type="InterPro" id="IPR042100">
    <property type="entry name" value="Bug_dom1"/>
</dbReference>
<protein>
    <recommendedName>
        <fullName evidence="4">Tricarboxylate transport protein TctC</fullName>
    </recommendedName>
</protein>
<dbReference type="EMBL" id="BKBW01000024">
    <property type="protein sequence ID" value="GEQ78093.1"/>
    <property type="molecule type" value="Genomic_DNA"/>
</dbReference>
<evidence type="ECO:0000313" key="2">
    <source>
        <dbReference type="EMBL" id="GEQ78093.1"/>
    </source>
</evidence>
<gene>
    <name evidence="2" type="ORF">CTTA_5098</name>
</gene>
<comment type="caution">
    <text evidence="2">The sequence shown here is derived from an EMBL/GenBank/DDBJ whole genome shotgun (WGS) entry which is preliminary data.</text>
</comment>